<dbReference type="PRINTS" id="PR01041">
    <property type="entry name" value="TRNASYNTHMET"/>
</dbReference>
<dbReference type="InterPro" id="IPR015413">
    <property type="entry name" value="Methionyl/Leucyl_tRNA_Synth"/>
</dbReference>
<evidence type="ECO:0000256" key="2">
    <source>
        <dbReference type="ARBA" id="ARBA00022598"/>
    </source>
</evidence>
<sequence length="178" mass="20022">MSITQSATKDYEKWWRPDKECDVKLYQFMAKDNVPFHALMFPAALLGVNEGHLLVHHIYSTEYLNYEEGKFSKSRGVGVFGTDAQDTGIPADVWRFYLASIRPESSDSSFSWAELGTKNNSELLNNLGNFCHRSLSFCYNSFKGAVPDVNPGPEEYELMALVNRELIGHQNGVNGVTS</sequence>
<evidence type="ECO:0000256" key="5">
    <source>
        <dbReference type="ARBA" id="ARBA00022917"/>
    </source>
</evidence>
<keyword evidence="2" id="KW-0436">Ligase</keyword>
<dbReference type="PANTHER" id="PTHR45765:SF1">
    <property type="entry name" value="METHIONINE--TRNA LIGASE, CYTOPLASMIC"/>
    <property type="match status" value="1"/>
</dbReference>
<feature type="domain" description="Methionyl/Leucyl tRNA synthetase" evidence="7">
    <location>
        <begin position="5"/>
        <end position="134"/>
    </location>
</feature>
<dbReference type="Gene3D" id="3.40.50.620">
    <property type="entry name" value="HUPs"/>
    <property type="match status" value="1"/>
</dbReference>
<name>A0A8S4G5P5_PLUXY</name>
<dbReference type="InterPro" id="IPR009080">
    <property type="entry name" value="tRNAsynth_Ia_anticodon-bd"/>
</dbReference>
<evidence type="ECO:0000259" key="7">
    <source>
        <dbReference type="Pfam" id="PF09334"/>
    </source>
</evidence>
<dbReference type="AlphaFoldDB" id="A0A8S4G5P5"/>
<evidence type="ECO:0000256" key="6">
    <source>
        <dbReference type="ARBA" id="ARBA00023146"/>
    </source>
</evidence>
<dbReference type="GO" id="GO:0006431">
    <property type="term" value="P:methionyl-tRNA aminoacylation"/>
    <property type="evidence" value="ECO:0007669"/>
    <property type="project" value="InterPro"/>
</dbReference>
<dbReference type="SUPFAM" id="SSF47323">
    <property type="entry name" value="Anticodon-binding domain of a subclass of class I aminoacyl-tRNA synthetases"/>
    <property type="match status" value="1"/>
</dbReference>
<dbReference type="GO" id="GO:0017101">
    <property type="term" value="C:aminoacyl-tRNA synthetase multienzyme complex"/>
    <property type="evidence" value="ECO:0007669"/>
    <property type="project" value="TreeGrafter"/>
</dbReference>
<keyword evidence="4" id="KW-0067">ATP-binding</keyword>
<protein>
    <recommendedName>
        <fullName evidence="1">methionine--tRNA ligase</fullName>
        <ecNumber evidence="1">6.1.1.10</ecNumber>
    </recommendedName>
</protein>
<evidence type="ECO:0000256" key="1">
    <source>
        <dbReference type="ARBA" id="ARBA00012838"/>
    </source>
</evidence>
<keyword evidence="5" id="KW-0648">Protein biosynthesis</keyword>
<dbReference type="GO" id="GO:0005524">
    <property type="term" value="F:ATP binding"/>
    <property type="evidence" value="ECO:0007669"/>
    <property type="project" value="UniProtKB-KW"/>
</dbReference>
<dbReference type="InterPro" id="IPR014729">
    <property type="entry name" value="Rossmann-like_a/b/a_fold"/>
</dbReference>
<evidence type="ECO:0000256" key="3">
    <source>
        <dbReference type="ARBA" id="ARBA00022741"/>
    </source>
</evidence>
<keyword evidence="6" id="KW-0030">Aminoacyl-tRNA synthetase</keyword>
<evidence type="ECO:0000313" key="8">
    <source>
        <dbReference type="EMBL" id="CAG9134282.1"/>
    </source>
</evidence>
<dbReference type="GO" id="GO:0004825">
    <property type="term" value="F:methionine-tRNA ligase activity"/>
    <property type="evidence" value="ECO:0007669"/>
    <property type="project" value="UniProtKB-EC"/>
</dbReference>
<organism evidence="8 9">
    <name type="scientific">Plutella xylostella</name>
    <name type="common">Diamondback moth</name>
    <name type="synonym">Plutella maculipennis</name>
    <dbReference type="NCBI Taxonomy" id="51655"/>
    <lineage>
        <taxon>Eukaryota</taxon>
        <taxon>Metazoa</taxon>
        <taxon>Ecdysozoa</taxon>
        <taxon>Arthropoda</taxon>
        <taxon>Hexapoda</taxon>
        <taxon>Insecta</taxon>
        <taxon>Pterygota</taxon>
        <taxon>Neoptera</taxon>
        <taxon>Endopterygota</taxon>
        <taxon>Lepidoptera</taxon>
        <taxon>Glossata</taxon>
        <taxon>Ditrysia</taxon>
        <taxon>Yponomeutoidea</taxon>
        <taxon>Plutellidae</taxon>
        <taxon>Plutella</taxon>
    </lineage>
</organism>
<dbReference type="EMBL" id="CAJHNJ030000075">
    <property type="protein sequence ID" value="CAG9134282.1"/>
    <property type="molecule type" value="Genomic_DNA"/>
</dbReference>
<comment type="caution">
    <text evidence="8">The sequence shown here is derived from an EMBL/GenBank/DDBJ whole genome shotgun (WGS) entry which is preliminary data.</text>
</comment>
<accession>A0A8S4G5P5</accession>
<dbReference type="InterPro" id="IPR033911">
    <property type="entry name" value="MetRS_core"/>
</dbReference>
<evidence type="ECO:0000313" key="9">
    <source>
        <dbReference type="Proteomes" id="UP000653454"/>
    </source>
</evidence>
<dbReference type="Proteomes" id="UP000653454">
    <property type="component" value="Unassembled WGS sequence"/>
</dbReference>
<dbReference type="InterPro" id="IPR023458">
    <property type="entry name" value="Met-tRNA_ligase_1"/>
</dbReference>
<proteinExistence type="predicted"/>
<dbReference type="Pfam" id="PF09334">
    <property type="entry name" value="tRNA-synt_1g"/>
    <property type="match status" value="1"/>
</dbReference>
<dbReference type="Gene3D" id="1.10.730.10">
    <property type="entry name" value="Isoleucyl-tRNA Synthetase, Domain 1"/>
    <property type="match status" value="1"/>
</dbReference>
<dbReference type="PANTHER" id="PTHR45765">
    <property type="entry name" value="METHIONINE--TRNA LIGASE"/>
    <property type="match status" value="1"/>
</dbReference>
<keyword evidence="3" id="KW-0547">Nucleotide-binding</keyword>
<dbReference type="GO" id="GO:0005829">
    <property type="term" value="C:cytosol"/>
    <property type="evidence" value="ECO:0007669"/>
    <property type="project" value="TreeGrafter"/>
</dbReference>
<dbReference type="EC" id="6.1.1.10" evidence="1"/>
<reference evidence="8" key="1">
    <citation type="submission" date="2020-11" db="EMBL/GenBank/DDBJ databases">
        <authorList>
            <person name="Whiteford S."/>
        </authorList>
    </citation>
    <scope>NUCLEOTIDE SEQUENCE</scope>
</reference>
<gene>
    <name evidence="8" type="ORF">PLXY2_LOCUS12521</name>
</gene>
<evidence type="ECO:0000256" key="4">
    <source>
        <dbReference type="ARBA" id="ARBA00022840"/>
    </source>
</evidence>
<dbReference type="SUPFAM" id="SSF52374">
    <property type="entry name" value="Nucleotidylyl transferase"/>
    <property type="match status" value="1"/>
</dbReference>
<keyword evidence="9" id="KW-1185">Reference proteome</keyword>